<dbReference type="HOGENOM" id="CLU_028200_12_3_1"/>
<feature type="transmembrane region" description="Helical" evidence="6">
    <location>
        <begin position="29"/>
        <end position="49"/>
    </location>
</feature>
<feature type="transmembrane region" description="Helical" evidence="6">
    <location>
        <begin position="99"/>
        <end position="121"/>
    </location>
</feature>
<dbReference type="Pfam" id="PF20684">
    <property type="entry name" value="Fung_rhodopsin"/>
    <property type="match status" value="1"/>
</dbReference>
<dbReference type="Proteomes" id="UP000012174">
    <property type="component" value="Unassembled WGS sequence"/>
</dbReference>
<organism evidence="8 9">
    <name type="scientific">Eutypa lata (strain UCR-EL1)</name>
    <name type="common">Grapevine dieback disease fungus</name>
    <name type="synonym">Eutypa armeniacae</name>
    <dbReference type="NCBI Taxonomy" id="1287681"/>
    <lineage>
        <taxon>Eukaryota</taxon>
        <taxon>Fungi</taxon>
        <taxon>Dikarya</taxon>
        <taxon>Ascomycota</taxon>
        <taxon>Pezizomycotina</taxon>
        <taxon>Sordariomycetes</taxon>
        <taxon>Xylariomycetidae</taxon>
        <taxon>Xylariales</taxon>
        <taxon>Diatrypaceae</taxon>
        <taxon>Eutypa</taxon>
    </lineage>
</organism>
<evidence type="ECO:0000259" key="7">
    <source>
        <dbReference type="Pfam" id="PF20684"/>
    </source>
</evidence>
<evidence type="ECO:0000313" key="9">
    <source>
        <dbReference type="Proteomes" id="UP000012174"/>
    </source>
</evidence>
<evidence type="ECO:0000256" key="3">
    <source>
        <dbReference type="ARBA" id="ARBA00022989"/>
    </source>
</evidence>
<dbReference type="OrthoDB" id="5378633at2759"/>
<dbReference type="InterPro" id="IPR049326">
    <property type="entry name" value="Rhodopsin_dom_fungi"/>
</dbReference>
<evidence type="ECO:0000256" key="5">
    <source>
        <dbReference type="ARBA" id="ARBA00038359"/>
    </source>
</evidence>
<keyword evidence="3 6" id="KW-1133">Transmembrane helix</keyword>
<evidence type="ECO:0000256" key="6">
    <source>
        <dbReference type="SAM" id="Phobius"/>
    </source>
</evidence>
<keyword evidence="2 6" id="KW-0812">Transmembrane</keyword>
<gene>
    <name evidence="8" type="ORF">UCREL1_11772</name>
</gene>
<evidence type="ECO:0000256" key="4">
    <source>
        <dbReference type="ARBA" id="ARBA00023136"/>
    </source>
</evidence>
<proteinExistence type="inferred from homology"/>
<reference evidence="9" key="1">
    <citation type="journal article" date="2013" name="Genome Announc.">
        <title>Draft genome sequence of the grapevine dieback fungus Eutypa lata UCR-EL1.</title>
        <authorList>
            <person name="Blanco-Ulate B."/>
            <person name="Rolshausen P.E."/>
            <person name="Cantu D."/>
        </authorList>
    </citation>
    <scope>NUCLEOTIDE SEQUENCE [LARGE SCALE GENOMIC DNA]</scope>
    <source>
        <strain evidence="9">UCR-EL1</strain>
    </source>
</reference>
<evidence type="ECO:0000256" key="1">
    <source>
        <dbReference type="ARBA" id="ARBA00004141"/>
    </source>
</evidence>
<feature type="transmembrane region" description="Helical" evidence="6">
    <location>
        <begin position="256"/>
        <end position="275"/>
    </location>
</feature>
<dbReference type="KEGG" id="ela:UCREL1_11772"/>
<dbReference type="PANTHER" id="PTHR33048">
    <property type="entry name" value="PTH11-LIKE INTEGRAL MEMBRANE PROTEIN (AFU_ORTHOLOGUE AFUA_5G11245)"/>
    <property type="match status" value="1"/>
</dbReference>
<feature type="transmembrane region" description="Helical" evidence="6">
    <location>
        <begin position="133"/>
        <end position="162"/>
    </location>
</feature>
<feature type="domain" description="Rhodopsin" evidence="7">
    <location>
        <begin position="46"/>
        <end position="274"/>
    </location>
</feature>
<dbReference type="eggNOG" id="ENOG502SI17">
    <property type="taxonomic scope" value="Eukaryota"/>
</dbReference>
<sequence length="352" mass="38735">MSYPGAIAPPAGEQADLNNPQDVLRTINYVTQVLTLVFVTLFVALRLFVKFHVYKGRWTADDYIDARILHIRNLRIHGGGLNQWEVERSDVESFLKCGYAATIFYAPMAMFVKIALLALIARIFGEAHRKTLIGIYVLLGLVVSYYVSGLIVKICICNPISAYWKGDMDKCLNQSAIITTDAAVSVISDLAILCIPIPLTWSLQLSKKKKLRVIGILCAGGMATAFSIYRLGMIVAEGKSTNQTIVFTKVVLTGNAEVGIGLICACLPSVTALILRRHRINSEDYYGYPQNDGSIANGIVVNRSFHLSAEARSNQKRVADSNAFELMPDQAELMSNAQAIHTKDSSRRSLSI</sequence>
<feature type="transmembrane region" description="Helical" evidence="6">
    <location>
        <begin position="213"/>
        <end position="236"/>
    </location>
</feature>
<comment type="subcellular location">
    <subcellularLocation>
        <location evidence="1">Membrane</location>
        <topology evidence="1">Multi-pass membrane protein</topology>
    </subcellularLocation>
</comment>
<evidence type="ECO:0000256" key="2">
    <source>
        <dbReference type="ARBA" id="ARBA00022692"/>
    </source>
</evidence>
<dbReference type="PANTHER" id="PTHR33048:SF108">
    <property type="entry name" value="INTEGRAL MEMBRANE PROTEIN"/>
    <property type="match status" value="1"/>
</dbReference>
<evidence type="ECO:0000313" key="8">
    <source>
        <dbReference type="EMBL" id="EMR61302.1"/>
    </source>
</evidence>
<comment type="similarity">
    <text evidence="5">Belongs to the SAT4 family.</text>
</comment>
<keyword evidence="4 6" id="KW-0472">Membrane</keyword>
<dbReference type="OMA" id="YCPMALF"/>
<dbReference type="GO" id="GO:0016020">
    <property type="term" value="C:membrane"/>
    <property type="evidence" value="ECO:0007669"/>
    <property type="project" value="UniProtKB-SubCell"/>
</dbReference>
<protein>
    <submittedName>
        <fullName evidence="8">Putative integral membrane protein</fullName>
    </submittedName>
</protein>
<keyword evidence="9" id="KW-1185">Reference proteome</keyword>
<dbReference type="AlphaFoldDB" id="M7SAV9"/>
<dbReference type="EMBL" id="KB707656">
    <property type="protein sequence ID" value="EMR61302.1"/>
    <property type="molecule type" value="Genomic_DNA"/>
</dbReference>
<accession>M7SAV9</accession>
<name>M7SAV9_EUTLA</name>
<dbReference type="InterPro" id="IPR052337">
    <property type="entry name" value="SAT4-like"/>
</dbReference>